<feature type="binding site" evidence="8">
    <location>
        <position position="374"/>
    </location>
    <ligand>
        <name>Zn(2+)</name>
        <dbReference type="ChEBI" id="CHEBI:29105"/>
        <note>catalytic</note>
    </ligand>
</feature>
<keyword evidence="9" id="KW-1015">Disulfide bond</keyword>
<dbReference type="FunFam" id="3.10.170.20:FF:000001">
    <property type="entry name" value="Peptidase M8, leishmanolysin"/>
    <property type="match status" value="1"/>
</dbReference>
<keyword evidence="12" id="KW-1185">Reference proteome</keyword>
<dbReference type="SUPFAM" id="SSF55486">
    <property type="entry name" value="Metalloproteases ('zincins'), catalytic domain"/>
    <property type="match status" value="1"/>
</dbReference>
<dbReference type="GO" id="GO:0004222">
    <property type="term" value="F:metalloendopeptidase activity"/>
    <property type="evidence" value="ECO:0007669"/>
    <property type="project" value="InterPro"/>
</dbReference>
<gene>
    <name evidence="13" type="primary">LOC111496088</name>
</gene>
<keyword evidence="9" id="KW-0245">EGF-like domain</keyword>
<dbReference type="GeneID" id="111496088"/>
<protein>
    <submittedName>
        <fullName evidence="13">Leishmanolysin-like</fullName>
    </submittedName>
</protein>
<name>A0A6J1KPL6_CUCMA</name>
<keyword evidence="6 8" id="KW-0482">Metalloprotease</keyword>
<keyword evidence="10" id="KW-0472">Membrane</keyword>
<dbReference type="Pfam" id="PF01457">
    <property type="entry name" value="Peptidase_M8"/>
    <property type="match status" value="1"/>
</dbReference>
<evidence type="ECO:0000256" key="4">
    <source>
        <dbReference type="ARBA" id="ARBA00022801"/>
    </source>
</evidence>
<evidence type="ECO:0000256" key="1">
    <source>
        <dbReference type="ARBA" id="ARBA00005860"/>
    </source>
</evidence>
<evidence type="ECO:0000313" key="13">
    <source>
        <dbReference type="RefSeq" id="XP_023002139.1"/>
    </source>
</evidence>
<dbReference type="FunFam" id="2.30.34.10:FF:000001">
    <property type="entry name" value="leishmanolysin-like isoform X2"/>
    <property type="match status" value="1"/>
</dbReference>
<dbReference type="PROSITE" id="PS50026">
    <property type="entry name" value="EGF_3"/>
    <property type="match status" value="1"/>
</dbReference>
<dbReference type="GO" id="GO:0016020">
    <property type="term" value="C:membrane"/>
    <property type="evidence" value="ECO:0007669"/>
    <property type="project" value="InterPro"/>
</dbReference>
<dbReference type="Gene3D" id="3.10.170.20">
    <property type="match status" value="1"/>
</dbReference>
<dbReference type="OrthoDB" id="527990at2759"/>
<dbReference type="PROSITE" id="PS00022">
    <property type="entry name" value="EGF_1"/>
    <property type="match status" value="1"/>
</dbReference>
<comment type="caution">
    <text evidence="9">Lacks conserved residue(s) required for the propagation of feature annotation.</text>
</comment>
<evidence type="ECO:0000259" key="11">
    <source>
        <dbReference type="PROSITE" id="PS50026"/>
    </source>
</evidence>
<dbReference type="FunFam" id="3.90.132.10:FF:000001">
    <property type="entry name" value="leishmanolysin-like peptidase isoform X2"/>
    <property type="match status" value="1"/>
</dbReference>
<evidence type="ECO:0000313" key="12">
    <source>
        <dbReference type="Proteomes" id="UP000504608"/>
    </source>
</evidence>
<organism evidence="12 13">
    <name type="scientific">Cucurbita maxima</name>
    <name type="common">Pumpkin</name>
    <name type="synonym">Winter squash</name>
    <dbReference type="NCBI Taxonomy" id="3661"/>
    <lineage>
        <taxon>Eukaryota</taxon>
        <taxon>Viridiplantae</taxon>
        <taxon>Streptophyta</taxon>
        <taxon>Embryophyta</taxon>
        <taxon>Tracheophyta</taxon>
        <taxon>Spermatophyta</taxon>
        <taxon>Magnoliopsida</taxon>
        <taxon>eudicotyledons</taxon>
        <taxon>Gunneridae</taxon>
        <taxon>Pentapetalae</taxon>
        <taxon>rosids</taxon>
        <taxon>fabids</taxon>
        <taxon>Cucurbitales</taxon>
        <taxon>Cucurbitaceae</taxon>
        <taxon>Cucurbiteae</taxon>
        <taxon>Cucurbita</taxon>
    </lineage>
</organism>
<feature type="active site" evidence="7">
    <location>
        <position position="295"/>
    </location>
</feature>
<evidence type="ECO:0000256" key="6">
    <source>
        <dbReference type="ARBA" id="ARBA00023049"/>
    </source>
</evidence>
<evidence type="ECO:0000256" key="8">
    <source>
        <dbReference type="PIRSR" id="PIRSR601577-2"/>
    </source>
</evidence>
<dbReference type="AlphaFoldDB" id="A0A6J1KPL6"/>
<feature type="disulfide bond" evidence="9">
    <location>
        <begin position="635"/>
        <end position="645"/>
    </location>
</feature>
<dbReference type="PANTHER" id="PTHR10942:SF0">
    <property type="entry name" value="LEISHMANOLYSIN-LIKE PEPTIDASE"/>
    <property type="match status" value="1"/>
</dbReference>
<dbReference type="GO" id="GO:0006508">
    <property type="term" value="P:proteolysis"/>
    <property type="evidence" value="ECO:0007669"/>
    <property type="project" value="UniProtKB-KW"/>
</dbReference>
<dbReference type="GO" id="GO:0005737">
    <property type="term" value="C:cytoplasm"/>
    <property type="evidence" value="ECO:0007669"/>
    <property type="project" value="TreeGrafter"/>
</dbReference>
<dbReference type="InterPro" id="IPR001577">
    <property type="entry name" value="Peptidase_M8"/>
</dbReference>
<comment type="cofactor">
    <cofactor evidence="8">
        <name>Zn(2+)</name>
        <dbReference type="ChEBI" id="CHEBI:29105"/>
    </cofactor>
    <text evidence="8">Binds 1 zinc ion per subunit.</text>
</comment>
<dbReference type="GO" id="GO:0007155">
    <property type="term" value="P:cell adhesion"/>
    <property type="evidence" value="ECO:0007669"/>
    <property type="project" value="InterPro"/>
</dbReference>
<keyword evidence="10" id="KW-0812">Transmembrane</keyword>
<feature type="domain" description="EGF-like" evidence="11">
    <location>
        <begin position="631"/>
        <end position="663"/>
    </location>
</feature>
<keyword evidence="10" id="KW-1133">Transmembrane helix</keyword>
<evidence type="ECO:0000256" key="10">
    <source>
        <dbReference type="SAM" id="Phobius"/>
    </source>
</evidence>
<evidence type="ECO:0000256" key="9">
    <source>
        <dbReference type="PROSITE-ProRule" id="PRU00076"/>
    </source>
</evidence>
<keyword evidence="4" id="KW-0378">Hydrolase</keyword>
<accession>A0A6J1KPL6</accession>
<dbReference type="Pfam" id="PF23106">
    <property type="entry name" value="EGF_Teneurin"/>
    <property type="match status" value="1"/>
</dbReference>
<keyword evidence="3 8" id="KW-0479">Metal-binding</keyword>
<feature type="binding site" evidence="8">
    <location>
        <position position="294"/>
    </location>
    <ligand>
        <name>Zn(2+)</name>
        <dbReference type="ChEBI" id="CHEBI:29105"/>
        <note>catalytic</note>
    </ligand>
</feature>
<dbReference type="FunFam" id="2.10.55.10:FF:000002">
    <property type="entry name" value="leishmanolysin-like peptidase isoform X2"/>
    <property type="match status" value="1"/>
</dbReference>
<dbReference type="GO" id="GO:0046872">
    <property type="term" value="F:metal ion binding"/>
    <property type="evidence" value="ECO:0007669"/>
    <property type="project" value="UniProtKB-KW"/>
</dbReference>
<keyword evidence="2" id="KW-0645">Protease</keyword>
<feature type="binding site" evidence="8">
    <location>
        <position position="298"/>
    </location>
    <ligand>
        <name>Zn(2+)</name>
        <dbReference type="ChEBI" id="CHEBI:29105"/>
        <note>catalytic</note>
    </ligand>
</feature>
<dbReference type="PANTHER" id="PTHR10942">
    <property type="entry name" value="LEISHMANOLYSIN-LIKE PEPTIDASE"/>
    <property type="match status" value="1"/>
</dbReference>
<dbReference type="InterPro" id="IPR000742">
    <property type="entry name" value="EGF"/>
</dbReference>
<dbReference type="RefSeq" id="XP_023002139.1">
    <property type="nucleotide sequence ID" value="XM_023146371.1"/>
</dbReference>
<dbReference type="Gene3D" id="2.10.25.10">
    <property type="entry name" value="Laminin"/>
    <property type="match status" value="2"/>
</dbReference>
<dbReference type="Gene3D" id="2.10.55.10">
    <property type="entry name" value="Leishmanolysin domain 3"/>
    <property type="match status" value="1"/>
</dbReference>
<evidence type="ECO:0000256" key="3">
    <source>
        <dbReference type="ARBA" id="ARBA00022723"/>
    </source>
</evidence>
<evidence type="ECO:0000256" key="5">
    <source>
        <dbReference type="ARBA" id="ARBA00022833"/>
    </source>
</evidence>
<dbReference type="KEGG" id="cmax:111496088"/>
<feature type="disulfide bond" evidence="9">
    <location>
        <begin position="653"/>
        <end position="662"/>
    </location>
</feature>
<feature type="transmembrane region" description="Helical" evidence="10">
    <location>
        <begin position="21"/>
        <end position="39"/>
    </location>
</feature>
<evidence type="ECO:0000256" key="7">
    <source>
        <dbReference type="PIRSR" id="PIRSR601577-1"/>
    </source>
</evidence>
<dbReference type="Gene3D" id="3.90.132.10">
    <property type="entry name" value="Leishmanolysin , domain 2"/>
    <property type="match status" value="1"/>
</dbReference>
<keyword evidence="5 8" id="KW-0862">Zinc</keyword>
<proteinExistence type="inferred from homology"/>
<dbReference type="PRINTS" id="PR00782">
    <property type="entry name" value="LSHMANOLYSIN"/>
</dbReference>
<evidence type="ECO:0000256" key="2">
    <source>
        <dbReference type="ARBA" id="ARBA00022670"/>
    </source>
</evidence>
<sequence>MEETFRCSLCAARKFGAKIRFVVVLFEILLLLSLDVVYAKFEDRRLERGAESIVSHSCIHDQILEQKRRPGMKVYSVTPQVYDVAGAAKPLHRTGRALLGLSELSDQQKNAKQPIRIYLNYDAVGHSPDRDCQKVGDIVKLGEPPVTASFLGSPSCNPHSNPPISGDCWYNCTLDDISGEDKKHRLHRALGQTADWFRRALAVEPVKGNLRLSGYSACGQDGGVQLPREYVEEGIPNADLVLLVTTRPTTGNTLAWAVACERDQWGRAIAGHVNVAPRHLTAESETLLSATLIHEVMHVLGFDPHAFAHFRDERKRRRSQVTEQVLDERLGRTVTRVVLPRVVMHSRYHYGAFSENFTGLELEDGGGRGTSGSHWEKRLLMNEIMTGSVDTRSVVSKMTLALLEDSGWYQANYSMADRLDWGSNQGNDFVTSPCNLWKGAYHCNTTQLSGCTYNREAEGYCPIVSYSGDLPQWAQYFPQPNKGGQSSLADYCTYLVAYSDGSCTDTNSARAPDRMLGEVRGSNSRCMASSLVRTGFVRGSMTQGNGCYQHLCINNTLEVAVDGMWKLCPQAGGPVQFPGFNGELVCPAYHELCSKDLVSVPGKCPNTCNFNGDCINGKCFCFLGYHGHDCSKRSCPNNCSGHGRCLSNGLCECGNSYTGIDCSTAICDEQCSLHGGVCDNGVCEFRCSDYAGYSCQSSSRLLSSLSVCKNVLQRDMTGQHCAPSEPSILQQLEEVVVMPNYHRLFPSGARKLFNIFGGSYCDAAAKQLACWISIQKCDEDGDNRLRVCHSACQSYNLACGASLDCSDQTLFSSEEEGEGQCTGSGEIKLSWFNRLRSNLFVSNSSTKGTSVK</sequence>
<reference evidence="13" key="1">
    <citation type="submission" date="2025-08" db="UniProtKB">
        <authorList>
            <consortium name="RefSeq"/>
        </authorList>
    </citation>
    <scope>IDENTIFICATION</scope>
    <source>
        <tissue evidence="13">Young leaves</tissue>
    </source>
</reference>
<dbReference type="Proteomes" id="UP000504608">
    <property type="component" value="Unplaced"/>
</dbReference>
<dbReference type="Gene3D" id="2.30.34.10">
    <property type="entry name" value="Leishmanolysin domain 4"/>
    <property type="match status" value="1"/>
</dbReference>
<comment type="similarity">
    <text evidence="1">Belongs to the peptidase M8 family.</text>
</comment>